<name>A0A0C3DF66_9AGAM</name>
<keyword evidence="1" id="KW-0472">Membrane</keyword>
<dbReference type="HOGENOM" id="CLU_2051019_0_0_1"/>
<keyword evidence="1" id="KW-1133">Transmembrane helix</keyword>
<reference evidence="3" key="2">
    <citation type="submission" date="2015-01" db="EMBL/GenBank/DDBJ databases">
        <title>Evolutionary Origins and Diversification of the Mycorrhizal Mutualists.</title>
        <authorList>
            <consortium name="DOE Joint Genome Institute"/>
            <consortium name="Mycorrhizal Genomics Consortium"/>
            <person name="Kohler A."/>
            <person name="Kuo A."/>
            <person name="Nagy L.G."/>
            <person name="Floudas D."/>
            <person name="Copeland A."/>
            <person name="Barry K.W."/>
            <person name="Cichocki N."/>
            <person name="Veneault-Fourrey C."/>
            <person name="LaButti K."/>
            <person name="Lindquist E.A."/>
            <person name="Lipzen A."/>
            <person name="Lundell T."/>
            <person name="Morin E."/>
            <person name="Murat C."/>
            <person name="Riley R."/>
            <person name="Ohm R."/>
            <person name="Sun H."/>
            <person name="Tunlid A."/>
            <person name="Henrissat B."/>
            <person name="Grigoriev I.V."/>
            <person name="Hibbett D.S."/>
            <person name="Martin F."/>
        </authorList>
    </citation>
    <scope>NUCLEOTIDE SEQUENCE [LARGE SCALE GENOMIC DNA]</scope>
    <source>
        <strain evidence="3">Foug A</strain>
    </source>
</reference>
<evidence type="ECO:0000256" key="1">
    <source>
        <dbReference type="SAM" id="Phobius"/>
    </source>
</evidence>
<protein>
    <submittedName>
        <fullName evidence="2">Uncharacterized protein</fullName>
    </submittedName>
</protein>
<evidence type="ECO:0000313" key="2">
    <source>
        <dbReference type="EMBL" id="KIM54721.1"/>
    </source>
</evidence>
<keyword evidence="3" id="KW-1185">Reference proteome</keyword>
<keyword evidence="1" id="KW-0812">Transmembrane</keyword>
<accession>A0A0C3DF66</accession>
<dbReference type="EMBL" id="KN822148">
    <property type="protein sequence ID" value="KIM54721.1"/>
    <property type="molecule type" value="Genomic_DNA"/>
</dbReference>
<gene>
    <name evidence="2" type="ORF">SCLCIDRAFT_344742</name>
</gene>
<dbReference type="AlphaFoldDB" id="A0A0C3DF66"/>
<dbReference type="InParanoid" id="A0A0C3DF66"/>
<sequence>MPSFIPRPPYARHLPQSLLLCFRLVQCSMFNSRFPGCPVLLRHNRIAIVDGPSCGLVSSVIGELSILVFARHVVTFLGIFSAVCVFYAMLGMSACLLDAIEFLLKKSDPSACHLIIPACR</sequence>
<evidence type="ECO:0000313" key="3">
    <source>
        <dbReference type="Proteomes" id="UP000053989"/>
    </source>
</evidence>
<feature type="transmembrane region" description="Helical" evidence="1">
    <location>
        <begin position="73"/>
        <end position="97"/>
    </location>
</feature>
<reference evidence="2 3" key="1">
    <citation type="submission" date="2014-04" db="EMBL/GenBank/DDBJ databases">
        <authorList>
            <consortium name="DOE Joint Genome Institute"/>
            <person name="Kuo A."/>
            <person name="Kohler A."/>
            <person name="Nagy L.G."/>
            <person name="Floudas D."/>
            <person name="Copeland A."/>
            <person name="Barry K.W."/>
            <person name="Cichocki N."/>
            <person name="Veneault-Fourrey C."/>
            <person name="LaButti K."/>
            <person name="Lindquist E.A."/>
            <person name="Lipzen A."/>
            <person name="Lundell T."/>
            <person name="Morin E."/>
            <person name="Murat C."/>
            <person name="Sun H."/>
            <person name="Tunlid A."/>
            <person name="Henrissat B."/>
            <person name="Grigoriev I.V."/>
            <person name="Hibbett D.S."/>
            <person name="Martin F."/>
            <person name="Nordberg H.P."/>
            <person name="Cantor M.N."/>
            <person name="Hua S.X."/>
        </authorList>
    </citation>
    <scope>NUCLEOTIDE SEQUENCE [LARGE SCALE GENOMIC DNA]</scope>
    <source>
        <strain evidence="2 3">Foug A</strain>
    </source>
</reference>
<proteinExistence type="predicted"/>
<organism evidence="2 3">
    <name type="scientific">Scleroderma citrinum Foug A</name>
    <dbReference type="NCBI Taxonomy" id="1036808"/>
    <lineage>
        <taxon>Eukaryota</taxon>
        <taxon>Fungi</taxon>
        <taxon>Dikarya</taxon>
        <taxon>Basidiomycota</taxon>
        <taxon>Agaricomycotina</taxon>
        <taxon>Agaricomycetes</taxon>
        <taxon>Agaricomycetidae</taxon>
        <taxon>Boletales</taxon>
        <taxon>Sclerodermatineae</taxon>
        <taxon>Sclerodermataceae</taxon>
        <taxon>Scleroderma</taxon>
    </lineage>
</organism>
<dbReference type="Proteomes" id="UP000053989">
    <property type="component" value="Unassembled WGS sequence"/>
</dbReference>